<keyword evidence="6" id="KW-1185">Reference proteome</keyword>
<dbReference type="Pfam" id="PF00618">
    <property type="entry name" value="RasGEF_N"/>
    <property type="match status" value="1"/>
</dbReference>
<dbReference type="Pfam" id="PF00617">
    <property type="entry name" value="RasGEF"/>
    <property type="match status" value="1"/>
</dbReference>
<dbReference type="InterPro" id="IPR001895">
    <property type="entry name" value="RASGEF_cat_dom"/>
</dbReference>
<evidence type="ECO:0000256" key="2">
    <source>
        <dbReference type="PROSITE-ProRule" id="PRU00168"/>
    </source>
</evidence>
<evidence type="ECO:0000313" key="5">
    <source>
        <dbReference type="EMBL" id="KAL0480234.1"/>
    </source>
</evidence>
<feature type="domain" description="N-terminal Ras-GEF" evidence="4">
    <location>
        <begin position="113"/>
        <end position="233"/>
    </location>
</feature>
<evidence type="ECO:0000256" key="1">
    <source>
        <dbReference type="ARBA" id="ARBA00022658"/>
    </source>
</evidence>
<dbReference type="SMART" id="SM00147">
    <property type="entry name" value="RasGEF"/>
    <property type="match status" value="1"/>
</dbReference>
<dbReference type="InterPro" id="IPR008937">
    <property type="entry name" value="Ras-like_GEF"/>
</dbReference>
<sequence length="522" mass="60633">MRKRKQSDSNEKTYTKKVSTSEHLLEEWISHGSSSQLWSSTLKYLSDLLSEHNRTNDAIDAVQPLATPRTQVKLRTPVRRILTSTLPYGSGEMYYCQEPDQEGVNIVTFTHHNKSMIKAASLIKLIDKVMSADVTGSDGRDFATSFFLTYRNFTNPEMLLSMFVQRYELYKDDKKQVELMQNVLMLWWKVGYKVDWSSNSRMMNTLGRILNQIRSNGGLEYVKSFLVLIQKEVERSSKECEIDVDSILFNNSSVRLCESVLERESMLFNINPEHLARQITLVDSKLLQDIRHIELFNNQKAFNNLLDGLPCQGLNLKSTHILQILSRSIVLADWMASVIIAPLKVEVRSKRIKFFVQLILTLIEMKNIQSAFTLGQVLLRSSIMNLKVTYRTLSHQEYKLIEDVKRFCRSIEQEERASVIIPLLDHDHKANNVVGPCIPHIQPLIKRISLIDEAFLSRVKVDQELLIHWDKYVKISQIINSIILYQENCDYPFEWNESIQSKLLKSFSYRQPETVLIKWSMN</sequence>
<protein>
    <submittedName>
        <fullName evidence="5">GefJ</fullName>
    </submittedName>
</protein>
<name>A0AAW2YT17_9EUKA</name>
<dbReference type="Proteomes" id="UP001431209">
    <property type="component" value="Unassembled WGS sequence"/>
</dbReference>
<dbReference type="EMBL" id="JAOPGA020000642">
    <property type="protein sequence ID" value="KAL0480234.1"/>
    <property type="molecule type" value="Genomic_DNA"/>
</dbReference>
<dbReference type="GO" id="GO:0005886">
    <property type="term" value="C:plasma membrane"/>
    <property type="evidence" value="ECO:0007669"/>
    <property type="project" value="TreeGrafter"/>
</dbReference>
<feature type="non-terminal residue" evidence="5">
    <location>
        <position position="522"/>
    </location>
</feature>
<dbReference type="PANTHER" id="PTHR23113">
    <property type="entry name" value="GUANINE NUCLEOTIDE EXCHANGE FACTOR"/>
    <property type="match status" value="1"/>
</dbReference>
<dbReference type="PROSITE" id="PS50009">
    <property type="entry name" value="RASGEF_CAT"/>
    <property type="match status" value="1"/>
</dbReference>
<comment type="caution">
    <text evidence="5">The sequence shown here is derived from an EMBL/GenBank/DDBJ whole genome shotgun (WGS) entry which is preliminary data.</text>
</comment>
<dbReference type="GO" id="GO:0005085">
    <property type="term" value="F:guanyl-nucleotide exchange factor activity"/>
    <property type="evidence" value="ECO:0007669"/>
    <property type="project" value="UniProtKB-KW"/>
</dbReference>
<dbReference type="InterPro" id="IPR036964">
    <property type="entry name" value="RASGEF_cat_dom_sf"/>
</dbReference>
<evidence type="ECO:0000259" key="4">
    <source>
        <dbReference type="PROSITE" id="PS50212"/>
    </source>
</evidence>
<dbReference type="Gene3D" id="1.20.870.10">
    <property type="entry name" value="Son of sevenless (SoS) protein Chain: S domain 1"/>
    <property type="match status" value="1"/>
</dbReference>
<dbReference type="PROSITE" id="PS50212">
    <property type="entry name" value="RASGEF_NTER"/>
    <property type="match status" value="1"/>
</dbReference>
<evidence type="ECO:0000313" key="6">
    <source>
        <dbReference type="Proteomes" id="UP001431209"/>
    </source>
</evidence>
<organism evidence="5 6">
    <name type="scientific">Acrasis kona</name>
    <dbReference type="NCBI Taxonomy" id="1008807"/>
    <lineage>
        <taxon>Eukaryota</taxon>
        <taxon>Discoba</taxon>
        <taxon>Heterolobosea</taxon>
        <taxon>Tetramitia</taxon>
        <taxon>Eutetramitia</taxon>
        <taxon>Acrasidae</taxon>
        <taxon>Acrasis</taxon>
    </lineage>
</organism>
<dbReference type="InterPro" id="IPR023578">
    <property type="entry name" value="Ras_GEF_dom_sf"/>
</dbReference>
<gene>
    <name evidence="5" type="ORF">AKO1_007180</name>
</gene>
<keyword evidence="1 2" id="KW-0344">Guanine-nucleotide releasing factor</keyword>
<dbReference type="SUPFAM" id="SSF48366">
    <property type="entry name" value="Ras GEF"/>
    <property type="match status" value="1"/>
</dbReference>
<dbReference type="AlphaFoldDB" id="A0AAW2YT17"/>
<feature type="domain" description="Ras-GEF" evidence="3">
    <location>
        <begin position="271"/>
        <end position="518"/>
    </location>
</feature>
<evidence type="ECO:0000259" key="3">
    <source>
        <dbReference type="PROSITE" id="PS50009"/>
    </source>
</evidence>
<dbReference type="Gene3D" id="1.10.840.10">
    <property type="entry name" value="Ras guanine-nucleotide exchange factors catalytic domain"/>
    <property type="match status" value="1"/>
</dbReference>
<dbReference type="InterPro" id="IPR000651">
    <property type="entry name" value="Ras-like_Gua-exchang_fac_N"/>
</dbReference>
<proteinExistence type="predicted"/>
<dbReference type="GO" id="GO:0007265">
    <property type="term" value="P:Ras protein signal transduction"/>
    <property type="evidence" value="ECO:0007669"/>
    <property type="project" value="TreeGrafter"/>
</dbReference>
<accession>A0AAW2YT17</accession>
<dbReference type="PANTHER" id="PTHR23113:SF370">
    <property type="entry name" value="RAS GUANINE NUCLEOTIDE EXCHANGE FACTOR P"/>
    <property type="match status" value="1"/>
</dbReference>
<reference evidence="5 6" key="1">
    <citation type="submission" date="2024-03" db="EMBL/GenBank/DDBJ databases">
        <title>The Acrasis kona genome and developmental transcriptomes reveal deep origins of eukaryotic multicellular pathways.</title>
        <authorList>
            <person name="Sheikh S."/>
            <person name="Fu C.-J."/>
            <person name="Brown M.W."/>
            <person name="Baldauf S.L."/>
        </authorList>
    </citation>
    <scope>NUCLEOTIDE SEQUENCE [LARGE SCALE GENOMIC DNA]</scope>
    <source>
        <strain evidence="5 6">ATCC MYA-3509</strain>
    </source>
</reference>